<dbReference type="OrthoDB" id="3275at2759"/>
<evidence type="ECO:0000313" key="6">
    <source>
        <dbReference type="Proteomes" id="UP000530660"/>
    </source>
</evidence>
<dbReference type="Pfam" id="PF01959">
    <property type="entry name" value="DHQS"/>
    <property type="match status" value="1"/>
</dbReference>
<dbReference type="Pfam" id="PF26558">
    <property type="entry name" value="DHQS_2nd"/>
    <property type="match status" value="1"/>
</dbReference>
<dbReference type="Proteomes" id="UP000530660">
    <property type="component" value="Unassembled WGS sequence"/>
</dbReference>
<gene>
    <name evidence="5" type="ORF">F1559_000123</name>
</gene>
<protein>
    <recommendedName>
        <fullName evidence="7">3-dehydroquinate synthase</fullName>
    </recommendedName>
</protein>
<evidence type="ECO:0000259" key="4">
    <source>
        <dbReference type="Pfam" id="PF26558"/>
    </source>
</evidence>
<dbReference type="PANTHER" id="PTHR33563:SF1">
    <property type="entry name" value="3-DEHYDROQUINATE SYNTHASE"/>
    <property type="match status" value="1"/>
</dbReference>
<dbReference type="InterPro" id="IPR056179">
    <property type="entry name" value="DHQS_C"/>
</dbReference>
<dbReference type="InterPro" id="IPR002812">
    <property type="entry name" value="DHQS"/>
</dbReference>
<comment type="caution">
    <text evidence="5">The sequence shown here is derived from an EMBL/GenBank/DDBJ whole genome shotgun (WGS) entry which is preliminary data.</text>
</comment>
<name>A0A7J7IKG7_9RHOD</name>
<proteinExistence type="predicted"/>
<dbReference type="PANTHER" id="PTHR33563">
    <property type="match status" value="1"/>
</dbReference>
<organism evidence="5 6">
    <name type="scientific">Cyanidiococcus yangmingshanensis</name>
    <dbReference type="NCBI Taxonomy" id="2690220"/>
    <lineage>
        <taxon>Eukaryota</taxon>
        <taxon>Rhodophyta</taxon>
        <taxon>Bangiophyceae</taxon>
        <taxon>Cyanidiales</taxon>
        <taxon>Cyanidiaceae</taxon>
        <taxon>Cyanidiococcus</taxon>
    </lineage>
</organism>
<dbReference type="GO" id="GO:0008652">
    <property type="term" value="P:amino acid biosynthetic process"/>
    <property type="evidence" value="ECO:0007669"/>
    <property type="project" value="UniProtKB-KW"/>
</dbReference>
<feature type="domain" description="3-dehydroquinate synthase C-terminal" evidence="4">
    <location>
        <begin position="295"/>
        <end position="489"/>
    </location>
</feature>
<dbReference type="InterPro" id="IPR030960">
    <property type="entry name" value="DHQS/DOIS_N"/>
</dbReference>
<sequence length="490" mass="53842">MGESLSWVWTWPLGSPLASWGNRDRALSPSPVIGTHRRCCWERRCAPFVTGAARFIPRLEKAHPLDSSSAFLAPRPQASSGKVARQHSQQHCSAEQVQYSSLKAEINTPLNASPSVAPLVEPKRAFWVKPSNQEAYLRAVELGFPILVEEDDPAWKGWIQRALSSLLLLLRTDLSPGQVRERDTGRVCATYHRLQTAEDVHRLESALPEHTTMVVHTVDWKLIPVENLVSLAYRYQSRLLVVVSDTETAAAQLASLERGVYGVVLTTDSASSVERFATLWERHVQEATVLPLEGATVQAVQAAGVGERVCLDTCSLLAPHEGLLIGSNSSVLALVLSEAAQNDYVESRPFRVNAGAVHSYILQPDGSTRYLCELRAGNELLVVDARSGKTRIVTLGRAKIERRPLLLVQLSPDGFNDQHERATIILQNAETVRLATAMAESSPAMNIEGASVTALIGGQHRVAIFRPVQGDDEPVARHLGRPVKEFIREL</sequence>
<dbReference type="GO" id="GO:0009073">
    <property type="term" value="P:aromatic amino acid family biosynthetic process"/>
    <property type="evidence" value="ECO:0007669"/>
    <property type="project" value="UniProtKB-KW"/>
</dbReference>
<feature type="domain" description="3-dehydroquinate synthase N-terminal" evidence="3">
    <location>
        <begin position="133"/>
        <end position="278"/>
    </location>
</feature>
<evidence type="ECO:0008006" key="7">
    <source>
        <dbReference type="Google" id="ProtNLM"/>
    </source>
</evidence>
<dbReference type="GO" id="GO:0016491">
    <property type="term" value="F:oxidoreductase activity"/>
    <property type="evidence" value="ECO:0007669"/>
    <property type="project" value="InterPro"/>
</dbReference>
<keyword evidence="6" id="KW-1185">Reference proteome</keyword>
<evidence type="ECO:0000256" key="2">
    <source>
        <dbReference type="ARBA" id="ARBA00023141"/>
    </source>
</evidence>
<evidence type="ECO:0000259" key="3">
    <source>
        <dbReference type="Pfam" id="PF01959"/>
    </source>
</evidence>
<keyword evidence="2" id="KW-0057">Aromatic amino acid biosynthesis</keyword>
<accession>A0A7J7IKG7</accession>
<evidence type="ECO:0000256" key="1">
    <source>
        <dbReference type="ARBA" id="ARBA00022605"/>
    </source>
</evidence>
<keyword evidence="1" id="KW-0028">Amino-acid biosynthesis</keyword>
<evidence type="ECO:0000313" key="5">
    <source>
        <dbReference type="EMBL" id="KAF6003164.1"/>
    </source>
</evidence>
<dbReference type="GO" id="GO:0003856">
    <property type="term" value="F:3-dehydroquinate synthase activity"/>
    <property type="evidence" value="ECO:0007669"/>
    <property type="project" value="InterPro"/>
</dbReference>
<dbReference type="EMBL" id="VWRR01000007">
    <property type="protein sequence ID" value="KAF6003164.1"/>
    <property type="molecule type" value="Genomic_DNA"/>
</dbReference>
<dbReference type="AlphaFoldDB" id="A0A7J7IKG7"/>
<reference evidence="5 6" key="1">
    <citation type="journal article" date="2020" name="J. Phycol.">
        <title>Comparative genome analysis reveals Cyanidiococcus gen. nov., a new extremophilic red algal genus sister to Cyanidioschyzon (Cyanidioschyzonaceae, Rhodophyta).</title>
        <authorList>
            <person name="Liu S.-L."/>
            <person name="Chiang Y.-R."/>
            <person name="Yoon H.S."/>
            <person name="Fu H.-Y."/>
        </authorList>
    </citation>
    <scope>NUCLEOTIDE SEQUENCE [LARGE SCALE GENOMIC DNA]</scope>
    <source>
        <strain evidence="5 6">THAL066</strain>
    </source>
</reference>